<feature type="transmembrane region" description="Helical" evidence="6">
    <location>
        <begin position="458"/>
        <end position="481"/>
    </location>
</feature>
<feature type="transmembrane region" description="Helical" evidence="6">
    <location>
        <begin position="307"/>
        <end position="330"/>
    </location>
</feature>
<accession>A0A642V2G0</accession>
<dbReference type="Pfam" id="PF07690">
    <property type="entry name" value="MFS_1"/>
    <property type="match status" value="1"/>
</dbReference>
<evidence type="ECO:0000259" key="7">
    <source>
        <dbReference type="PROSITE" id="PS50850"/>
    </source>
</evidence>
<evidence type="ECO:0000313" key="9">
    <source>
        <dbReference type="Proteomes" id="UP000761534"/>
    </source>
</evidence>
<dbReference type="EMBL" id="SWFS01000296">
    <property type="protein sequence ID" value="KAA8910968.1"/>
    <property type="molecule type" value="Genomic_DNA"/>
</dbReference>
<keyword evidence="2 6" id="KW-0812">Transmembrane</keyword>
<keyword evidence="3 6" id="KW-1133">Transmembrane helix</keyword>
<evidence type="ECO:0000256" key="5">
    <source>
        <dbReference type="SAM" id="MobiDB-lite"/>
    </source>
</evidence>
<dbReference type="InterPro" id="IPR036259">
    <property type="entry name" value="MFS_trans_sf"/>
</dbReference>
<feature type="transmembrane region" description="Helical" evidence="6">
    <location>
        <begin position="487"/>
        <end position="511"/>
    </location>
</feature>
<reference evidence="8" key="1">
    <citation type="journal article" date="2019" name="G3 (Bethesda)">
        <title>Genome Assemblies of Two Rare Opportunistic Yeast Pathogens: Diutina rugosa (syn. Candida rugosa) and Trichomonascus ciferrii (syn. Candida ciferrii).</title>
        <authorList>
            <person name="Mixao V."/>
            <person name="Saus E."/>
            <person name="Hansen A.P."/>
            <person name="Lass-Florl C."/>
            <person name="Gabaldon T."/>
        </authorList>
    </citation>
    <scope>NUCLEOTIDE SEQUENCE</scope>
    <source>
        <strain evidence="8">CBS 4856</strain>
    </source>
</reference>
<feature type="transmembrane region" description="Helical" evidence="6">
    <location>
        <begin position="419"/>
        <end position="446"/>
    </location>
</feature>
<name>A0A642V2G0_9ASCO</name>
<comment type="subcellular location">
    <subcellularLocation>
        <location evidence="1">Membrane</location>
        <topology evidence="1">Multi-pass membrane protein</topology>
    </subcellularLocation>
</comment>
<comment type="caution">
    <text evidence="8">The sequence shown here is derived from an EMBL/GenBank/DDBJ whole genome shotgun (WGS) entry which is preliminary data.</text>
</comment>
<dbReference type="OrthoDB" id="5215911at2759"/>
<evidence type="ECO:0000256" key="2">
    <source>
        <dbReference type="ARBA" id="ARBA00022692"/>
    </source>
</evidence>
<sequence length="532" mass="58584">MVAVDANDRTKTEEGYPIPGSVHLVDTNVDVTNDGQKDIILVPQPSNDPEDPLNWSQWRKHVTFAWAFFFVFMASGQGGALSTALLSMEEGMGIPLSELNAGTGYLFLCYGIGCLFTQPLALAFGRRPVILVSSIVGGIGCQIWLAHCKSVANYHVNRVVTGLVLSPVESLVEIVVTDLYFAHERGYFLSVFIFALHASGFICPMVAGFVNDSLGWQWIPYLFAIIFAFGIVCSFFFLEETMYHREDTESIGGGQKTVGTRTSSEASSSESGDQSVYPRKTFLQKIALFSPKQCRKNIFLPSVYRPLVILFKFPTVVFGGIIIASSLSWFSVMTATVADVYGNTYGMSNIGLSLMYLGPFVGSIFVFWVGGQCSDWICLKLARRNKGLREPEYRLIVGLTGIVLNPLGMWLYGMCAARGVHWVASLFGLSIVGYCINLGAVVPYNYVLDAHKSIGGDAVVSVVLIRNLFGFAFAYCVTPWIEAQGLFNTFLVVGILSALFWAACIPMIIFGKRVRVRTAKKYYDYCAKNSLD</sequence>
<keyword evidence="9" id="KW-1185">Reference proteome</keyword>
<evidence type="ECO:0000256" key="4">
    <source>
        <dbReference type="ARBA" id="ARBA00023136"/>
    </source>
</evidence>
<feature type="region of interest" description="Disordered" evidence="5">
    <location>
        <begin position="249"/>
        <end position="275"/>
    </location>
</feature>
<feature type="transmembrane region" description="Helical" evidence="6">
    <location>
        <begin position="129"/>
        <end position="147"/>
    </location>
</feature>
<feature type="transmembrane region" description="Helical" evidence="6">
    <location>
        <begin position="105"/>
        <end position="122"/>
    </location>
</feature>
<dbReference type="SUPFAM" id="SSF103473">
    <property type="entry name" value="MFS general substrate transporter"/>
    <property type="match status" value="1"/>
</dbReference>
<dbReference type="Gene3D" id="1.20.1250.20">
    <property type="entry name" value="MFS general substrate transporter like domains"/>
    <property type="match status" value="1"/>
</dbReference>
<evidence type="ECO:0000256" key="6">
    <source>
        <dbReference type="SAM" id="Phobius"/>
    </source>
</evidence>
<organism evidence="8 9">
    <name type="scientific">Trichomonascus ciferrii</name>
    <dbReference type="NCBI Taxonomy" id="44093"/>
    <lineage>
        <taxon>Eukaryota</taxon>
        <taxon>Fungi</taxon>
        <taxon>Dikarya</taxon>
        <taxon>Ascomycota</taxon>
        <taxon>Saccharomycotina</taxon>
        <taxon>Dipodascomycetes</taxon>
        <taxon>Dipodascales</taxon>
        <taxon>Trichomonascaceae</taxon>
        <taxon>Trichomonascus</taxon>
        <taxon>Trichomonascus ciferrii complex</taxon>
    </lineage>
</organism>
<dbReference type="GO" id="GO:0005886">
    <property type="term" value="C:plasma membrane"/>
    <property type="evidence" value="ECO:0007669"/>
    <property type="project" value="TreeGrafter"/>
</dbReference>
<protein>
    <recommendedName>
        <fullName evidence="7">Major facilitator superfamily (MFS) profile domain-containing protein</fullName>
    </recommendedName>
</protein>
<proteinExistence type="predicted"/>
<dbReference type="PANTHER" id="PTHR23502:SF30">
    <property type="entry name" value="TRANSPORTER, PUTATIVE (AFU_ORTHOLOGUE AFUA_8G04702)-RELATED"/>
    <property type="match status" value="1"/>
</dbReference>
<evidence type="ECO:0000313" key="8">
    <source>
        <dbReference type="EMBL" id="KAA8910968.1"/>
    </source>
</evidence>
<dbReference type="AlphaFoldDB" id="A0A642V2G0"/>
<feature type="transmembrane region" description="Helical" evidence="6">
    <location>
        <begin position="216"/>
        <end position="238"/>
    </location>
</feature>
<feature type="transmembrane region" description="Helical" evidence="6">
    <location>
        <begin position="64"/>
        <end position="85"/>
    </location>
</feature>
<dbReference type="Proteomes" id="UP000761534">
    <property type="component" value="Unassembled WGS sequence"/>
</dbReference>
<evidence type="ECO:0000256" key="1">
    <source>
        <dbReference type="ARBA" id="ARBA00004141"/>
    </source>
</evidence>
<feature type="transmembrane region" description="Helical" evidence="6">
    <location>
        <begin position="188"/>
        <end position="210"/>
    </location>
</feature>
<feature type="domain" description="Major facilitator superfamily (MFS) profile" evidence="7">
    <location>
        <begin position="63"/>
        <end position="515"/>
    </location>
</feature>
<dbReference type="InterPro" id="IPR011701">
    <property type="entry name" value="MFS"/>
</dbReference>
<dbReference type="VEuPathDB" id="FungiDB:TRICI_003979"/>
<dbReference type="PROSITE" id="PS50850">
    <property type="entry name" value="MFS"/>
    <property type="match status" value="1"/>
</dbReference>
<gene>
    <name evidence="8" type="ORF">TRICI_003979</name>
</gene>
<dbReference type="PANTHER" id="PTHR23502">
    <property type="entry name" value="MAJOR FACILITATOR SUPERFAMILY"/>
    <property type="match status" value="1"/>
</dbReference>
<dbReference type="GO" id="GO:0022857">
    <property type="term" value="F:transmembrane transporter activity"/>
    <property type="evidence" value="ECO:0007669"/>
    <property type="project" value="InterPro"/>
</dbReference>
<dbReference type="InterPro" id="IPR020846">
    <property type="entry name" value="MFS_dom"/>
</dbReference>
<keyword evidence="4 6" id="KW-0472">Membrane</keyword>
<feature type="transmembrane region" description="Helical" evidence="6">
    <location>
        <begin position="159"/>
        <end position="181"/>
    </location>
</feature>
<evidence type="ECO:0000256" key="3">
    <source>
        <dbReference type="ARBA" id="ARBA00022989"/>
    </source>
</evidence>
<feature type="transmembrane region" description="Helical" evidence="6">
    <location>
        <begin position="392"/>
        <end position="413"/>
    </location>
</feature>
<feature type="transmembrane region" description="Helical" evidence="6">
    <location>
        <begin position="350"/>
        <end position="371"/>
    </location>
</feature>